<feature type="signal peptide" evidence="2">
    <location>
        <begin position="1"/>
        <end position="18"/>
    </location>
</feature>
<evidence type="ECO:0000313" key="4">
    <source>
        <dbReference type="Proteomes" id="UP001189429"/>
    </source>
</evidence>
<reference evidence="3" key="1">
    <citation type="submission" date="2023-10" db="EMBL/GenBank/DDBJ databases">
        <authorList>
            <person name="Chen Y."/>
            <person name="Shah S."/>
            <person name="Dougan E. K."/>
            <person name="Thang M."/>
            <person name="Chan C."/>
        </authorList>
    </citation>
    <scope>NUCLEOTIDE SEQUENCE [LARGE SCALE GENOMIC DNA]</scope>
</reference>
<organism evidence="3 4">
    <name type="scientific">Prorocentrum cordatum</name>
    <dbReference type="NCBI Taxonomy" id="2364126"/>
    <lineage>
        <taxon>Eukaryota</taxon>
        <taxon>Sar</taxon>
        <taxon>Alveolata</taxon>
        <taxon>Dinophyceae</taxon>
        <taxon>Prorocentrales</taxon>
        <taxon>Prorocentraceae</taxon>
        <taxon>Prorocentrum</taxon>
    </lineage>
</organism>
<gene>
    <name evidence="3" type="ORF">PCOR1329_LOCUS40015</name>
</gene>
<evidence type="ECO:0000313" key="3">
    <source>
        <dbReference type="EMBL" id="CAK0846545.1"/>
    </source>
</evidence>
<keyword evidence="1" id="KW-0472">Membrane</keyword>
<keyword evidence="4" id="KW-1185">Reference proteome</keyword>
<dbReference type="EMBL" id="CAUYUJ010014831">
    <property type="protein sequence ID" value="CAK0846545.1"/>
    <property type="molecule type" value="Genomic_DNA"/>
</dbReference>
<name>A0ABN9TKQ4_9DINO</name>
<feature type="chain" id="PRO_5045470375" description="Granulins domain-containing protein" evidence="2">
    <location>
        <begin position="19"/>
        <end position="229"/>
    </location>
</feature>
<feature type="transmembrane region" description="Helical" evidence="1">
    <location>
        <begin position="193"/>
        <end position="212"/>
    </location>
</feature>
<keyword evidence="2" id="KW-0732">Signal</keyword>
<comment type="caution">
    <text evidence="3">The sequence shown here is derived from an EMBL/GenBank/DDBJ whole genome shotgun (WGS) entry which is preliminary data.</text>
</comment>
<evidence type="ECO:0008006" key="5">
    <source>
        <dbReference type="Google" id="ProtNLM"/>
    </source>
</evidence>
<keyword evidence="1" id="KW-0812">Transmembrane</keyword>
<accession>A0ABN9TKQ4</accession>
<proteinExistence type="predicted"/>
<evidence type="ECO:0000256" key="2">
    <source>
        <dbReference type="SAM" id="SignalP"/>
    </source>
</evidence>
<keyword evidence="1" id="KW-1133">Transmembrane helix</keyword>
<protein>
    <recommendedName>
        <fullName evidence="5">Granulins domain-containing protein</fullName>
    </recommendedName>
</protein>
<sequence>MIAAVAIALAGSLPTAYAQPGCGAWEFHLAGIPIDKSEYPTACKANPFCPQNDGDCCPTPGKDGLMLDCCNLYACEGSLHPQCKAENKTGNVCPNKKGVYDPCCSGMAFAANNPTCVKAGKSGMICPDKDGEYDDCCKPQCSYKGQCPGLAGFCCPTAAGVMLGCCGASVAEAELSAAVQSTEVDVPASPTNVLAALVAMGCFVAVGAVAIGRATRRPASTNLSPPLLA</sequence>
<dbReference type="Proteomes" id="UP001189429">
    <property type="component" value="Unassembled WGS sequence"/>
</dbReference>
<evidence type="ECO:0000256" key="1">
    <source>
        <dbReference type="SAM" id="Phobius"/>
    </source>
</evidence>